<dbReference type="InterPro" id="IPR050248">
    <property type="entry name" value="Polysacc_deacetylase_ArnD"/>
</dbReference>
<reference evidence="4" key="1">
    <citation type="journal article" date="2019" name="Int. J. Syst. Evol. Microbiol.">
        <title>The Global Catalogue of Microorganisms (GCM) 10K type strain sequencing project: providing services to taxonomists for standard genome sequencing and annotation.</title>
        <authorList>
            <consortium name="The Broad Institute Genomics Platform"/>
            <consortium name="The Broad Institute Genome Sequencing Center for Infectious Disease"/>
            <person name="Wu L."/>
            <person name="Ma J."/>
        </authorList>
    </citation>
    <scope>NUCLEOTIDE SEQUENCE [LARGE SCALE GENOMIC DNA]</scope>
    <source>
        <strain evidence="4">CGMCC 1.16306</strain>
    </source>
</reference>
<dbReference type="SUPFAM" id="SSF88713">
    <property type="entry name" value="Glycoside hydrolase/deacetylase"/>
    <property type="match status" value="1"/>
</dbReference>
<evidence type="ECO:0000259" key="2">
    <source>
        <dbReference type="PROSITE" id="PS51677"/>
    </source>
</evidence>
<evidence type="ECO:0000256" key="1">
    <source>
        <dbReference type="SAM" id="Phobius"/>
    </source>
</evidence>
<gene>
    <name evidence="3" type="ORF">ACFQO1_09535</name>
</gene>
<accession>A0ABW2MW53</accession>
<organism evidence="3 4">
    <name type="scientific">Jejudonia soesokkakensis</name>
    <dbReference type="NCBI Taxonomy" id="1323432"/>
    <lineage>
        <taxon>Bacteria</taxon>
        <taxon>Pseudomonadati</taxon>
        <taxon>Bacteroidota</taxon>
        <taxon>Flavobacteriia</taxon>
        <taxon>Flavobacteriales</taxon>
        <taxon>Flavobacteriaceae</taxon>
        <taxon>Jejudonia</taxon>
    </lineage>
</organism>
<keyword evidence="1" id="KW-0812">Transmembrane</keyword>
<dbReference type="PANTHER" id="PTHR10587">
    <property type="entry name" value="GLYCOSYL TRANSFERASE-RELATED"/>
    <property type="match status" value="1"/>
</dbReference>
<dbReference type="CDD" id="cd10917">
    <property type="entry name" value="CE4_NodB_like_6s_7s"/>
    <property type="match status" value="1"/>
</dbReference>
<evidence type="ECO:0000313" key="3">
    <source>
        <dbReference type="EMBL" id="MFC7357928.1"/>
    </source>
</evidence>
<dbReference type="Gene3D" id="3.20.20.370">
    <property type="entry name" value="Glycoside hydrolase/deacetylase"/>
    <property type="match status" value="1"/>
</dbReference>
<keyword evidence="3" id="KW-0378">Hydrolase</keyword>
<dbReference type="Pfam" id="PF01522">
    <property type="entry name" value="Polysacc_deac_1"/>
    <property type="match status" value="1"/>
</dbReference>
<dbReference type="RefSeq" id="WP_380217801.1">
    <property type="nucleotide sequence ID" value="NZ_JBHTBN010000004.1"/>
</dbReference>
<dbReference type="EMBL" id="JBHTBN010000004">
    <property type="protein sequence ID" value="MFC7357928.1"/>
    <property type="molecule type" value="Genomic_DNA"/>
</dbReference>
<keyword evidence="1" id="KW-0472">Membrane</keyword>
<keyword evidence="1" id="KW-1133">Transmembrane helix</keyword>
<protein>
    <submittedName>
        <fullName evidence="3">Polysaccharide deacetylase family protein</fullName>
        <ecNumber evidence="3">3.-.-.-</ecNumber>
    </submittedName>
</protein>
<keyword evidence="4" id="KW-1185">Reference proteome</keyword>
<sequence length="255" mass="29161">MLTFKHITIFFILLFVGSAVLGMFVTFTYLWYFALITAYLLFVGYGSFTMSSNFFLKAFTANKSTKEKVVALTFDDGPHPEYTPFVLQLLKNHKATATFFCIGRQVEKYPEIVNEIKIAGHTIGNHTYSHSIGIDFNSTQSWIEEIKQTNQVIQKIIGEEVSLFRPPYGVTTPHLAKAIEYTRHKVIGWNIRSFDKGISDPEVILKRIKKQLKPGGIILLHDTHINAPYILEHLLVFLRKLGYKTVSVNQLLDEK</sequence>
<dbReference type="GO" id="GO:0016787">
    <property type="term" value="F:hydrolase activity"/>
    <property type="evidence" value="ECO:0007669"/>
    <property type="project" value="UniProtKB-KW"/>
</dbReference>
<dbReference type="EC" id="3.-.-.-" evidence="3"/>
<name>A0ABW2MW53_9FLAO</name>
<dbReference type="InterPro" id="IPR011330">
    <property type="entry name" value="Glyco_hydro/deAcase_b/a-brl"/>
</dbReference>
<feature type="domain" description="NodB homology" evidence="2">
    <location>
        <begin position="68"/>
        <end position="246"/>
    </location>
</feature>
<dbReference type="InterPro" id="IPR002509">
    <property type="entry name" value="NODB_dom"/>
</dbReference>
<feature type="transmembrane region" description="Helical" evidence="1">
    <location>
        <begin position="31"/>
        <end position="56"/>
    </location>
</feature>
<evidence type="ECO:0000313" key="4">
    <source>
        <dbReference type="Proteomes" id="UP001596415"/>
    </source>
</evidence>
<feature type="transmembrane region" description="Helical" evidence="1">
    <location>
        <begin position="7"/>
        <end position="25"/>
    </location>
</feature>
<comment type="caution">
    <text evidence="3">The sequence shown here is derived from an EMBL/GenBank/DDBJ whole genome shotgun (WGS) entry which is preliminary data.</text>
</comment>
<proteinExistence type="predicted"/>
<dbReference type="Proteomes" id="UP001596415">
    <property type="component" value="Unassembled WGS sequence"/>
</dbReference>
<dbReference type="PROSITE" id="PS51677">
    <property type="entry name" value="NODB"/>
    <property type="match status" value="1"/>
</dbReference>